<accession>T1KR76</accession>
<reference evidence="1" key="2">
    <citation type="submission" date="2015-06" db="UniProtKB">
        <authorList>
            <consortium name="EnsemblMetazoa"/>
        </authorList>
    </citation>
    <scope>IDENTIFICATION</scope>
</reference>
<keyword evidence="2" id="KW-1185">Reference proteome</keyword>
<dbReference type="EnsemblMetazoa" id="tetur18g02530.1">
    <property type="protein sequence ID" value="tetur18g02530.1"/>
    <property type="gene ID" value="tetur18g02530"/>
</dbReference>
<dbReference type="AlphaFoldDB" id="T1KR76"/>
<organism evidence="1 2">
    <name type="scientific">Tetranychus urticae</name>
    <name type="common">Two-spotted spider mite</name>
    <dbReference type="NCBI Taxonomy" id="32264"/>
    <lineage>
        <taxon>Eukaryota</taxon>
        <taxon>Metazoa</taxon>
        <taxon>Ecdysozoa</taxon>
        <taxon>Arthropoda</taxon>
        <taxon>Chelicerata</taxon>
        <taxon>Arachnida</taxon>
        <taxon>Acari</taxon>
        <taxon>Acariformes</taxon>
        <taxon>Trombidiformes</taxon>
        <taxon>Prostigmata</taxon>
        <taxon>Eleutherengona</taxon>
        <taxon>Raphignathae</taxon>
        <taxon>Tetranychoidea</taxon>
        <taxon>Tetranychidae</taxon>
        <taxon>Tetranychus</taxon>
    </lineage>
</organism>
<dbReference type="EMBL" id="CAEY01000384">
    <property type="status" value="NOT_ANNOTATED_CDS"/>
    <property type="molecule type" value="Genomic_DNA"/>
</dbReference>
<evidence type="ECO:0000313" key="1">
    <source>
        <dbReference type="EnsemblMetazoa" id="tetur18g02530.1"/>
    </source>
</evidence>
<sequence>MCPLQSLHVSMSFLVLSSVILVGSLGQCQLKDLQES</sequence>
<evidence type="ECO:0000313" key="2">
    <source>
        <dbReference type="Proteomes" id="UP000015104"/>
    </source>
</evidence>
<dbReference type="Proteomes" id="UP000015104">
    <property type="component" value="Unassembled WGS sequence"/>
</dbReference>
<name>T1KR76_TETUR</name>
<proteinExistence type="predicted"/>
<dbReference type="HOGENOM" id="CLU_3360322_0_0_1"/>
<protein>
    <submittedName>
        <fullName evidence="1">Uncharacterized protein</fullName>
    </submittedName>
</protein>
<reference evidence="2" key="1">
    <citation type="submission" date="2011-08" db="EMBL/GenBank/DDBJ databases">
        <authorList>
            <person name="Rombauts S."/>
        </authorList>
    </citation>
    <scope>NUCLEOTIDE SEQUENCE</scope>
    <source>
        <strain evidence="2">London</strain>
    </source>
</reference>